<dbReference type="Pfam" id="PF01636">
    <property type="entry name" value="APH"/>
    <property type="match status" value="1"/>
</dbReference>
<feature type="domain" description="Aminoglycoside phosphotransferase" evidence="1">
    <location>
        <begin position="33"/>
        <end position="262"/>
    </location>
</feature>
<keyword evidence="3" id="KW-1185">Reference proteome</keyword>
<comment type="caution">
    <text evidence="2">The sequence shown here is derived from an EMBL/GenBank/DDBJ whole genome shotgun (WGS) entry which is preliminary data.</text>
</comment>
<dbReference type="AlphaFoldDB" id="A0A561T0Y1"/>
<dbReference type="GO" id="GO:0016740">
    <property type="term" value="F:transferase activity"/>
    <property type="evidence" value="ECO:0007669"/>
    <property type="project" value="UniProtKB-KW"/>
</dbReference>
<evidence type="ECO:0000313" key="2">
    <source>
        <dbReference type="EMBL" id="TWF80778.1"/>
    </source>
</evidence>
<reference evidence="2 3" key="1">
    <citation type="submission" date="2019-06" db="EMBL/GenBank/DDBJ databases">
        <title>Sequencing the genomes of 1000 actinobacteria strains.</title>
        <authorList>
            <person name="Klenk H.-P."/>
        </authorList>
    </citation>
    <scope>NUCLEOTIDE SEQUENCE [LARGE SCALE GENOMIC DNA]</scope>
    <source>
        <strain evidence="2 3">DSM 45671</strain>
    </source>
</reference>
<dbReference type="InterPro" id="IPR011009">
    <property type="entry name" value="Kinase-like_dom_sf"/>
</dbReference>
<protein>
    <submittedName>
        <fullName evidence="2">Spectinomycin phosphotransferase</fullName>
    </submittedName>
</protein>
<gene>
    <name evidence="2" type="ORF">FHX44_116721</name>
</gene>
<organism evidence="2 3">
    <name type="scientific">Pseudonocardia hierapolitana</name>
    <dbReference type="NCBI Taxonomy" id="1128676"/>
    <lineage>
        <taxon>Bacteria</taxon>
        <taxon>Bacillati</taxon>
        <taxon>Actinomycetota</taxon>
        <taxon>Actinomycetes</taxon>
        <taxon>Pseudonocardiales</taxon>
        <taxon>Pseudonocardiaceae</taxon>
        <taxon>Pseudonocardia</taxon>
    </lineage>
</organism>
<dbReference type="RefSeq" id="WP_212612763.1">
    <property type="nucleotide sequence ID" value="NZ_VIWU01000001.1"/>
</dbReference>
<accession>A0A561T0Y1</accession>
<proteinExistence type="predicted"/>
<evidence type="ECO:0000313" key="3">
    <source>
        <dbReference type="Proteomes" id="UP000321261"/>
    </source>
</evidence>
<evidence type="ECO:0000259" key="1">
    <source>
        <dbReference type="Pfam" id="PF01636"/>
    </source>
</evidence>
<dbReference type="EMBL" id="VIWU01000001">
    <property type="protein sequence ID" value="TWF80778.1"/>
    <property type="molecule type" value="Genomic_DNA"/>
</dbReference>
<dbReference type="Gene3D" id="1.10.510.10">
    <property type="entry name" value="Transferase(Phosphotransferase) domain 1"/>
    <property type="match status" value="1"/>
</dbReference>
<keyword evidence="2" id="KW-0808">Transferase</keyword>
<sequence>MLTPPEGVADADVLAAARWHWLDGALTAVHLPVGFGAHHWEVADDAGRRLFATLDALGERHSAESLEGAYAGAAALARAGLRAVWPSIPASSGTYTVPFGDGSPRPGRLSATGWLEGRTPTEAEAAAPGHVDEVLAVLEVLHGHPPPRGIPEWAPRVAADFPRRLRERAADPWTRGPFGEEARRAIVERLPDVERWTRRYLVLAEEAHRNRGDWVATHGEPHSANQVVTPDGLRLVDWESLALAPRERDLVDAVDSGAATADAVGAREQMLELFRLDWRLSEIDAYAAWFSGSHGRSGDDRTALGGLHEELRA</sequence>
<dbReference type="SUPFAM" id="SSF56112">
    <property type="entry name" value="Protein kinase-like (PK-like)"/>
    <property type="match status" value="1"/>
</dbReference>
<dbReference type="Proteomes" id="UP000321261">
    <property type="component" value="Unassembled WGS sequence"/>
</dbReference>
<dbReference type="InterPro" id="IPR002575">
    <property type="entry name" value="Aminoglycoside_PTrfase"/>
</dbReference>
<name>A0A561T0Y1_9PSEU</name>